<evidence type="ECO:0000259" key="2">
    <source>
        <dbReference type="PROSITE" id="PS50076"/>
    </source>
</evidence>
<feature type="compositionally biased region" description="Basic and acidic residues" evidence="1">
    <location>
        <begin position="60"/>
        <end position="72"/>
    </location>
</feature>
<dbReference type="InterPro" id="IPR050817">
    <property type="entry name" value="DjlA_DnaK_co-chaperone"/>
</dbReference>
<dbReference type="CDD" id="cd06257">
    <property type="entry name" value="DnaJ"/>
    <property type="match status" value="1"/>
</dbReference>
<dbReference type="SMART" id="SM00271">
    <property type="entry name" value="DnaJ"/>
    <property type="match status" value="1"/>
</dbReference>
<dbReference type="Gene3D" id="1.10.287.110">
    <property type="entry name" value="DnaJ domain"/>
    <property type="match status" value="1"/>
</dbReference>
<dbReference type="AlphaFoldDB" id="A0A074YBP4"/>
<evidence type="ECO:0000256" key="1">
    <source>
        <dbReference type="SAM" id="MobiDB-lite"/>
    </source>
</evidence>
<proteinExistence type="predicted"/>
<dbReference type="STRING" id="1043005.A0A074YBP4"/>
<dbReference type="Pfam" id="PF00226">
    <property type="entry name" value="DnaJ"/>
    <property type="match status" value="1"/>
</dbReference>
<feature type="region of interest" description="Disordered" evidence="1">
    <location>
        <begin position="60"/>
        <end position="82"/>
    </location>
</feature>
<keyword evidence="4" id="KW-1185">Reference proteome</keyword>
<organism evidence="3 4">
    <name type="scientific">Aureobasidium subglaciale (strain EXF-2481)</name>
    <name type="common">Aureobasidium pullulans var. subglaciale</name>
    <dbReference type="NCBI Taxonomy" id="1043005"/>
    <lineage>
        <taxon>Eukaryota</taxon>
        <taxon>Fungi</taxon>
        <taxon>Dikarya</taxon>
        <taxon>Ascomycota</taxon>
        <taxon>Pezizomycotina</taxon>
        <taxon>Dothideomycetes</taxon>
        <taxon>Dothideomycetidae</taxon>
        <taxon>Dothideales</taxon>
        <taxon>Saccotheciaceae</taxon>
        <taxon>Aureobasidium</taxon>
    </lineage>
</organism>
<reference evidence="3 4" key="1">
    <citation type="journal article" date="2014" name="BMC Genomics">
        <title>Genome sequencing of four Aureobasidium pullulans varieties: biotechnological potential, stress tolerance, and description of new species.</title>
        <authorList>
            <person name="Gostin Ar C."/>
            <person name="Ohm R.A."/>
            <person name="Kogej T."/>
            <person name="Sonjak S."/>
            <person name="Turk M."/>
            <person name="Zajc J."/>
            <person name="Zalar P."/>
            <person name="Grube M."/>
            <person name="Sun H."/>
            <person name="Han J."/>
            <person name="Sharma A."/>
            <person name="Chiniquy J."/>
            <person name="Ngan C.Y."/>
            <person name="Lipzen A."/>
            <person name="Barry K."/>
            <person name="Grigoriev I.V."/>
            <person name="Gunde-Cimerman N."/>
        </authorList>
    </citation>
    <scope>NUCLEOTIDE SEQUENCE [LARGE SCALE GENOMIC DNA]</scope>
    <source>
        <strain evidence="3 4">EXF-2481</strain>
    </source>
</reference>
<dbReference type="PANTHER" id="PTHR24074">
    <property type="entry name" value="CO-CHAPERONE PROTEIN DJLA"/>
    <property type="match status" value="1"/>
</dbReference>
<name>A0A074YBP4_AURSE</name>
<dbReference type="RefSeq" id="XP_013340096.1">
    <property type="nucleotide sequence ID" value="XM_013484642.1"/>
</dbReference>
<dbReference type="OrthoDB" id="10250354at2759"/>
<gene>
    <name evidence="3" type="ORF">AUEXF2481DRAFT_462345</name>
</gene>
<evidence type="ECO:0000313" key="3">
    <source>
        <dbReference type="EMBL" id="KEQ91577.1"/>
    </source>
</evidence>
<dbReference type="InterPro" id="IPR001623">
    <property type="entry name" value="DnaJ_domain"/>
</dbReference>
<protein>
    <recommendedName>
        <fullName evidence="2">J domain-containing protein</fullName>
    </recommendedName>
</protein>
<sequence>MASDQDIYKLLGLSRNADQAQIKKAFHAACLKNHPDKNKRESANSTMQAINAAYEVLGDPKKKDDYDRKHPEMQPSGAPRRILHPGLGLHNLPLDHHRAIAGQKSLYRVSSAGRHTRESALLPLVAGSTVPMSLLALRHLICTCHARAATGVPSA</sequence>
<dbReference type="GeneID" id="25368080"/>
<dbReference type="PRINTS" id="PR00625">
    <property type="entry name" value="JDOMAIN"/>
</dbReference>
<dbReference type="InterPro" id="IPR036869">
    <property type="entry name" value="J_dom_sf"/>
</dbReference>
<dbReference type="Proteomes" id="UP000030641">
    <property type="component" value="Unassembled WGS sequence"/>
</dbReference>
<dbReference type="EMBL" id="KL584777">
    <property type="protein sequence ID" value="KEQ91577.1"/>
    <property type="molecule type" value="Genomic_DNA"/>
</dbReference>
<feature type="domain" description="J" evidence="2">
    <location>
        <begin position="6"/>
        <end position="70"/>
    </location>
</feature>
<evidence type="ECO:0000313" key="4">
    <source>
        <dbReference type="Proteomes" id="UP000030641"/>
    </source>
</evidence>
<accession>A0A074YBP4</accession>
<dbReference type="HOGENOM" id="CLU_1695136_0_0_1"/>
<dbReference type="SUPFAM" id="SSF46565">
    <property type="entry name" value="Chaperone J-domain"/>
    <property type="match status" value="1"/>
</dbReference>
<dbReference type="InParanoid" id="A0A074YBP4"/>
<dbReference type="PROSITE" id="PS50076">
    <property type="entry name" value="DNAJ_2"/>
    <property type="match status" value="1"/>
</dbReference>